<organism evidence="3 4">
    <name type="scientific">Blepharisma stoltei</name>
    <dbReference type="NCBI Taxonomy" id="1481888"/>
    <lineage>
        <taxon>Eukaryota</taxon>
        <taxon>Sar</taxon>
        <taxon>Alveolata</taxon>
        <taxon>Ciliophora</taxon>
        <taxon>Postciliodesmatophora</taxon>
        <taxon>Heterotrichea</taxon>
        <taxon>Heterotrichida</taxon>
        <taxon>Blepharismidae</taxon>
        <taxon>Blepharisma</taxon>
    </lineage>
</organism>
<keyword evidence="4" id="KW-1185">Reference proteome</keyword>
<dbReference type="Proteomes" id="UP001162131">
    <property type="component" value="Unassembled WGS sequence"/>
</dbReference>
<feature type="transmembrane region" description="Helical" evidence="1">
    <location>
        <begin position="36"/>
        <end position="55"/>
    </location>
</feature>
<evidence type="ECO:0000256" key="1">
    <source>
        <dbReference type="SAM" id="Phobius"/>
    </source>
</evidence>
<keyword evidence="1" id="KW-1133">Transmembrane helix</keyword>
<evidence type="ECO:0000313" key="4">
    <source>
        <dbReference type="Proteomes" id="UP001162131"/>
    </source>
</evidence>
<dbReference type="PANTHER" id="PTHR34674:SF1">
    <property type="entry name" value="PHOSPHATIDYLCHOLINE:DIACYLGLYCEROL CHOLINEPHOSPHOTRANSFERASE 1-RELATED"/>
    <property type="match status" value="1"/>
</dbReference>
<feature type="domain" description="AtPDCT1/2 transmembrane" evidence="2">
    <location>
        <begin position="72"/>
        <end position="227"/>
    </location>
</feature>
<dbReference type="EMBL" id="CAJZBQ010000034">
    <property type="protein sequence ID" value="CAG9323474.1"/>
    <property type="molecule type" value="Genomic_DNA"/>
</dbReference>
<comment type="caution">
    <text evidence="3">The sequence shown here is derived from an EMBL/GenBank/DDBJ whole genome shotgun (WGS) entry which is preliminary data.</text>
</comment>
<dbReference type="AlphaFoldDB" id="A0AAU9JRG4"/>
<keyword evidence="1" id="KW-0472">Membrane</keyword>
<feature type="transmembrane region" description="Helical" evidence="1">
    <location>
        <begin position="213"/>
        <end position="230"/>
    </location>
</feature>
<dbReference type="InterPro" id="IPR056361">
    <property type="entry name" value="AtPDCT1_2_TM_dom"/>
</dbReference>
<evidence type="ECO:0000259" key="2">
    <source>
        <dbReference type="Pfam" id="PF24788"/>
    </source>
</evidence>
<keyword evidence="1" id="KW-0812">Transmembrane</keyword>
<sequence>MEVESLLTGKIVKRKPSWTHFFLQENWKDRTSQSLFFIRIFIVVAFGTLIVANAITGITLQSANVDCIWDGLFQATRPINQFFRENETPRSIMLIISSFLVDILVVNYATNFILWGKTWRTAICLFCFYAFRGLIQNIFVMEFPYGQAWGYPGFPSLTVSYYVTNDFFFSGHVGVITILSLDSHARGKRGLMWISIATVFIEFWVMIFLRGHYTIDLISGILIAHYMWIISKKVSRALDRISGYKRPSNEYGIDNGTEFSKI</sequence>
<dbReference type="InterPro" id="IPR055311">
    <property type="entry name" value="PDCT1/2-like"/>
</dbReference>
<feature type="transmembrane region" description="Helical" evidence="1">
    <location>
        <begin position="159"/>
        <end position="179"/>
    </location>
</feature>
<gene>
    <name evidence="3" type="ORF">BSTOLATCC_MIC34124</name>
</gene>
<dbReference type="Pfam" id="PF24788">
    <property type="entry name" value="AtPDCT1_2"/>
    <property type="match status" value="1"/>
</dbReference>
<protein>
    <recommendedName>
        <fullName evidence="2">AtPDCT1/2 transmembrane domain-containing protein</fullName>
    </recommendedName>
</protein>
<proteinExistence type="predicted"/>
<feature type="transmembrane region" description="Helical" evidence="1">
    <location>
        <begin position="122"/>
        <end position="139"/>
    </location>
</feature>
<feature type="transmembrane region" description="Helical" evidence="1">
    <location>
        <begin position="92"/>
        <end position="115"/>
    </location>
</feature>
<evidence type="ECO:0000313" key="3">
    <source>
        <dbReference type="EMBL" id="CAG9323474.1"/>
    </source>
</evidence>
<reference evidence="3" key="1">
    <citation type="submission" date="2021-09" db="EMBL/GenBank/DDBJ databases">
        <authorList>
            <consortium name="AG Swart"/>
            <person name="Singh M."/>
            <person name="Singh A."/>
            <person name="Seah K."/>
            <person name="Emmerich C."/>
        </authorList>
    </citation>
    <scope>NUCLEOTIDE SEQUENCE</scope>
    <source>
        <strain evidence="3">ATCC30299</strain>
    </source>
</reference>
<name>A0AAU9JRG4_9CILI</name>
<accession>A0AAU9JRG4</accession>
<dbReference type="PANTHER" id="PTHR34674">
    <property type="entry name" value="PHOSPHATIDYLCHOLINE:DIACYLGLYCEROL CHOLINEPHOSPHOTRANSFERASE 1-RELATED"/>
    <property type="match status" value="1"/>
</dbReference>
<feature type="transmembrane region" description="Helical" evidence="1">
    <location>
        <begin position="191"/>
        <end position="207"/>
    </location>
</feature>